<dbReference type="PANTHER" id="PTHR45833">
    <property type="entry name" value="METHIONINE SYNTHASE"/>
    <property type="match status" value="1"/>
</dbReference>
<protein>
    <submittedName>
        <fullName evidence="4">Methionine synthase</fullName>
    </submittedName>
</protein>
<evidence type="ECO:0000256" key="1">
    <source>
        <dbReference type="ARBA" id="ARBA00022723"/>
    </source>
</evidence>
<comment type="caution">
    <text evidence="4">The sequence shown here is derived from an EMBL/GenBank/DDBJ whole genome shotgun (WGS) entry which is preliminary data.</text>
</comment>
<dbReference type="EMBL" id="CASHTH010001711">
    <property type="protein sequence ID" value="CAI8018842.1"/>
    <property type="molecule type" value="Genomic_DNA"/>
</dbReference>
<dbReference type="InterPro" id="IPR050554">
    <property type="entry name" value="Met_Synthase/Corrinoid"/>
</dbReference>
<keyword evidence="1" id="KW-0479">Metal-binding</keyword>
<evidence type="ECO:0000313" key="4">
    <source>
        <dbReference type="EMBL" id="CAI8018842.1"/>
    </source>
</evidence>
<name>A0AA35RYN7_GEOBA</name>
<dbReference type="Proteomes" id="UP001174909">
    <property type="component" value="Unassembled WGS sequence"/>
</dbReference>
<reference evidence="4" key="1">
    <citation type="submission" date="2023-03" db="EMBL/GenBank/DDBJ databases">
        <authorList>
            <person name="Steffen K."/>
            <person name="Cardenas P."/>
        </authorList>
    </citation>
    <scope>NUCLEOTIDE SEQUENCE</scope>
</reference>
<dbReference type="GO" id="GO:0050667">
    <property type="term" value="P:homocysteine metabolic process"/>
    <property type="evidence" value="ECO:0007669"/>
    <property type="project" value="TreeGrafter"/>
</dbReference>
<evidence type="ECO:0000313" key="5">
    <source>
        <dbReference type="Proteomes" id="UP001174909"/>
    </source>
</evidence>
<dbReference type="Gene3D" id="3.40.50.280">
    <property type="entry name" value="Cobalamin-binding domain"/>
    <property type="match status" value="1"/>
</dbReference>
<dbReference type="GO" id="GO:0046872">
    <property type="term" value="F:metal ion binding"/>
    <property type="evidence" value="ECO:0007669"/>
    <property type="project" value="UniProtKB-KW"/>
</dbReference>
<keyword evidence="5" id="KW-1185">Reference proteome</keyword>
<evidence type="ECO:0000256" key="2">
    <source>
        <dbReference type="ARBA" id="ARBA00023285"/>
    </source>
</evidence>
<dbReference type="PROSITE" id="PS51332">
    <property type="entry name" value="B12_BINDING"/>
    <property type="match status" value="1"/>
</dbReference>
<dbReference type="PANTHER" id="PTHR45833:SF1">
    <property type="entry name" value="METHIONINE SYNTHASE"/>
    <property type="match status" value="1"/>
</dbReference>
<gene>
    <name evidence="4" type="ORF">GBAR_LOCUS11390</name>
</gene>
<dbReference type="GO" id="GO:0005829">
    <property type="term" value="C:cytosol"/>
    <property type="evidence" value="ECO:0007669"/>
    <property type="project" value="TreeGrafter"/>
</dbReference>
<sequence>MIYVAKEMERNNMKIPLLIGGATTSKIHTAVKIAPKYNQPTVHVLDASKSVVVVSKTC</sequence>
<organism evidence="4 5">
    <name type="scientific">Geodia barretti</name>
    <name type="common">Barrett's horny sponge</name>
    <dbReference type="NCBI Taxonomy" id="519541"/>
    <lineage>
        <taxon>Eukaryota</taxon>
        <taxon>Metazoa</taxon>
        <taxon>Porifera</taxon>
        <taxon>Demospongiae</taxon>
        <taxon>Heteroscleromorpha</taxon>
        <taxon>Tetractinellida</taxon>
        <taxon>Astrophorina</taxon>
        <taxon>Geodiidae</taxon>
        <taxon>Geodia</taxon>
    </lineage>
</organism>
<evidence type="ECO:0000259" key="3">
    <source>
        <dbReference type="PROSITE" id="PS51332"/>
    </source>
</evidence>
<dbReference type="GO" id="GO:0008705">
    <property type="term" value="F:methionine synthase activity"/>
    <property type="evidence" value="ECO:0007669"/>
    <property type="project" value="TreeGrafter"/>
</dbReference>
<accession>A0AA35RYN7</accession>
<feature type="domain" description="B12-binding" evidence="3">
    <location>
        <begin position="1"/>
        <end position="58"/>
    </location>
</feature>
<dbReference type="AlphaFoldDB" id="A0AA35RYN7"/>
<dbReference type="InterPro" id="IPR036724">
    <property type="entry name" value="Cobalamin-bd_sf"/>
</dbReference>
<dbReference type="GO" id="GO:0046653">
    <property type="term" value="P:tetrahydrofolate metabolic process"/>
    <property type="evidence" value="ECO:0007669"/>
    <property type="project" value="TreeGrafter"/>
</dbReference>
<proteinExistence type="predicted"/>
<dbReference type="GO" id="GO:0031419">
    <property type="term" value="F:cobalamin binding"/>
    <property type="evidence" value="ECO:0007669"/>
    <property type="project" value="InterPro"/>
</dbReference>
<keyword evidence="2" id="KW-0170">Cobalt</keyword>
<dbReference type="InterPro" id="IPR006158">
    <property type="entry name" value="Cobalamin-bd"/>
</dbReference>
<dbReference type="SUPFAM" id="SSF52242">
    <property type="entry name" value="Cobalamin (vitamin B12)-binding domain"/>
    <property type="match status" value="1"/>
</dbReference>